<protein>
    <submittedName>
        <fullName evidence="2">Uncharacterized protein</fullName>
    </submittedName>
</protein>
<sequence length="66" mass="7268">MQPGEFLEWREESPNEEGHPIIPEKNHSPTGSLNSEEQLTQGSQSQSKEVLTLIEGGLPIIAKKVS</sequence>
<dbReference type="PATRIC" id="fig|423471.3.peg.398"/>
<reference evidence="2 3" key="1">
    <citation type="journal article" date="2011" name="Front. Microbiol.">
        <title>Two Strains of Crocosphaera watsonii with Highly Conserved Genomes are Distinguished by Strain-Specific Features.</title>
        <authorList>
            <person name="Bench S.R."/>
            <person name="Ilikchyan I.N."/>
            <person name="Tripp H.J."/>
            <person name="Zehr J.P."/>
        </authorList>
    </citation>
    <scope>NUCLEOTIDE SEQUENCE [LARGE SCALE GENOMIC DNA]</scope>
    <source>
        <strain evidence="2 3">WH 0003</strain>
    </source>
</reference>
<dbReference type="EMBL" id="AESD01000072">
    <property type="protein sequence ID" value="EHJ14910.1"/>
    <property type="molecule type" value="Genomic_DNA"/>
</dbReference>
<name>G5IYT0_CROWT</name>
<feature type="region of interest" description="Disordered" evidence="1">
    <location>
        <begin position="1"/>
        <end position="48"/>
    </location>
</feature>
<gene>
    <name evidence="2" type="ORF">CWATWH0003_0431</name>
</gene>
<evidence type="ECO:0000256" key="1">
    <source>
        <dbReference type="SAM" id="MobiDB-lite"/>
    </source>
</evidence>
<comment type="caution">
    <text evidence="2">The sequence shown here is derived from an EMBL/GenBank/DDBJ whole genome shotgun (WGS) entry which is preliminary data.</text>
</comment>
<evidence type="ECO:0000313" key="2">
    <source>
        <dbReference type="EMBL" id="EHJ14910.1"/>
    </source>
</evidence>
<feature type="compositionally biased region" description="Polar residues" evidence="1">
    <location>
        <begin position="28"/>
        <end position="48"/>
    </location>
</feature>
<proteinExistence type="predicted"/>
<dbReference type="Proteomes" id="UP000003477">
    <property type="component" value="Unassembled WGS sequence"/>
</dbReference>
<evidence type="ECO:0000313" key="3">
    <source>
        <dbReference type="Proteomes" id="UP000003477"/>
    </source>
</evidence>
<accession>G5IYT0</accession>
<dbReference type="AlphaFoldDB" id="G5IYT0"/>
<feature type="compositionally biased region" description="Basic and acidic residues" evidence="1">
    <location>
        <begin position="7"/>
        <end position="27"/>
    </location>
</feature>
<organism evidence="2 3">
    <name type="scientific">Crocosphaera watsonii WH 0003</name>
    <dbReference type="NCBI Taxonomy" id="423471"/>
    <lineage>
        <taxon>Bacteria</taxon>
        <taxon>Bacillati</taxon>
        <taxon>Cyanobacteriota</taxon>
        <taxon>Cyanophyceae</taxon>
        <taxon>Oscillatoriophycideae</taxon>
        <taxon>Chroococcales</taxon>
        <taxon>Aphanothecaceae</taxon>
        <taxon>Crocosphaera</taxon>
    </lineage>
</organism>